<dbReference type="InterPro" id="IPR036085">
    <property type="entry name" value="PAZ_dom_sf"/>
</dbReference>
<protein>
    <submittedName>
        <fullName evidence="4">Piwi-domain-containing protein</fullName>
    </submittedName>
</protein>
<proteinExistence type="predicted"/>
<gene>
    <name evidence="4" type="ORF">M427DRAFT_56703</name>
</gene>
<dbReference type="Pfam" id="PF02171">
    <property type="entry name" value="Piwi"/>
    <property type="match status" value="1"/>
</dbReference>
<dbReference type="STRING" id="1344416.A0A139AGU1"/>
<dbReference type="SUPFAM" id="SSF53098">
    <property type="entry name" value="Ribonuclease H-like"/>
    <property type="match status" value="1"/>
</dbReference>
<dbReference type="AlphaFoldDB" id="A0A139AGU1"/>
<dbReference type="Gene3D" id="3.30.420.10">
    <property type="entry name" value="Ribonuclease H-like superfamily/Ribonuclease H"/>
    <property type="match status" value="1"/>
</dbReference>
<evidence type="ECO:0000259" key="2">
    <source>
        <dbReference type="PROSITE" id="PS50821"/>
    </source>
</evidence>
<dbReference type="SMART" id="SM00950">
    <property type="entry name" value="Piwi"/>
    <property type="match status" value="1"/>
</dbReference>
<dbReference type="Proteomes" id="UP000070544">
    <property type="component" value="Unassembled WGS sequence"/>
</dbReference>
<keyword evidence="5" id="KW-1185">Reference proteome</keyword>
<dbReference type="OMA" id="EPRNETI"/>
<feature type="region of interest" description="Disordered" evidence="1">
    <location>
        <begin position="1"/>
        <end position="52"/>
    </location>
</feature>
<dbReference type="EMBL" id="KQ965761">
    <property type="protein sequence ID" value="KXS15633.1"/>
    <property type="molecule type" value="Genomic_DNA"/>
</dbReference>
<dbReference type="PANTHER" id="PTHR22891">
    <property type="entry name" value="EUKARYOTIC TRANSLATION INITIATION FACTOR 2C"/>
    <property type="match status" value="1"/>
</dbReference>
<name>A0A139AGU1_GONPJ</name>
<dbReference type="InterPro" id="IPR003165">
    <property type="entry name" value="Piwi"/>
</dbReference>
<evidence type="ECO:0000259" key="3">
    <source>
        <dbReference type="PROSITE" id="PS50822"/>
    </source>
</evidence>
<accession>A0A139AGU1</accession>
<organism evidence="4 5">
    <name type="scientific">Gonapodya prolifera (strain JEL478)</name>
    <name type="common">Monoblepharis prolifera</name>
    <dbReference type="NCBI Taxonomy" id="1344416"/>
    <lineage>
        <taxon>Eukaryota</taxon>
        <taxon>Fungi</taxon>
        <taxon>Fungi incertae sedis</taxon>
        <taxon>Chytridiomycota</taxon>
        <taxon>Chytridiomycota incertae sedis</taxon>
        <taxon>Monoblepharidomycetes</taxon>
        <taxon>Monoblepharidales</taxon>
        <taxon>Gonapodyaceae</taxon>
        <taxon>Gonapodya</taxon>
    </lineage>
</organism>
<dbReference type="Gene3D" id="2.170.260.10">
    <property type="entry name" value="paz domain"/>
    <property type="match status" value="1"/>
</dbReference>
<feature type="compositionally biased region" description="Low complexity" evidence="1">
    <location>
        <begin position="28"/>
        <end position="48"/>
    </location>
</feature>
<dbReference type="InterPro" id="IPR012337">
    <property type="entry name" value="RNaseH-like_sf"/>
</dbReference>
<feature type="domain" description="PAZ" evidence="2">
    <location>
        <begin position="263"/>
        <end position="375"/>
    </location>
</feature>
<reference evidence="4 5" key="1">
    <citation type="journal article" date="2015" name="Genome Biol. Evol.">
        <title>Phylogenomic analyses indicate that early fungi evolved digesting cell walls of algal ancestors of land plants.</title>
        <authorList>
            <person name="Chang Y."/>
            <person name="Wang S."/>
            <person name="Sekimoto S."/>
            <person name="Aerts A.L."/>
            <person name="Choi C."/>
            <person name="Clum A."/>
            <person name="LaButti K.M."/>
            <person name="Lindquist E.A."/>
            <person name="Yee Ngan C."/>
            <person name="Ohm R.A."/>
            <person name="Salamov A.A."/>
            <person name="Grigoriev I.V."/>
            <person name="Spatafora J.W."/>
            <person name="Berbee M.L."/>
        </authorList>
    </citation>
    <scope>NUCLEOTIDE SEQUENCE [LARGE SCALE GENOMIC DNA]</scope>
    <source>
        <strain evidence="4 5">JEL478</strain>
    </source>
</reference>
<dbReference type="Gene3D" id="3.40.50.2300">
    <property type="match status" value="1"/>
</dbReference>
<evidence type="ECO:0000313" key="4">
    <source>
        <dbReference type="EMBL" id="KXS15633.1"/>
    </source>
</evidence>
<evidence type="ECO:0000256" key="1">
    <source>
        <dbReference type="SAM" id="MobiDB-lite"/>
    </source>
</evidence>
<feature type="domain" description="Piwi" evidence="3">
    <location>
        <begin position="563"/>
        <end position="872"/>
    </location>
</feature>
<sequence length="908" mass="99693">MSSRVSDLPRIPKKRRTDRPQDQMDVETGASSSSAPSMAPGAPSAPTMGLARRPGYGARGRLVHILTNVFPITIDYTRVFHQYDVTMSNASKPDSRLPELLAVQAFNMLRIQHLNRAAIAYDGNKIAIANEVVPEIPPGGGEFNIAITDRKMNVTIRIVRAAAIDMRIVQDRMSRADHTQPIAIITDQVKAISIIFRELPRGSFPAYRGNKYFRDSESKDVRSRSGGVLTVIKQGLSLSTRPAGPGLAVVIKDTVALFRPKGRLLDYMKAILDIHDFQAGPLSASQIARLTTHCRGLKLVYQVKPGKVFIFPFKKFTQASARTLDFPFGNPDDGIRKTVFNYFLEDKQIRLAHPDLPCIDHTKGFLPPERVMLQENQILVRRASPTEIQEILRMSTHDPKVKYDVIVRGKDILGLSSSSANTSQTQASLSMSNFGLGVDNEPKEVQCRVLPLPSTVIFGDGRSESVGLSYTRNKSAAVTWRTGSQRAFVPEKLTSWALINASPRVYPDNKRDETVHSLMGAMTRFGMEPRGPSSVATLTSGALEEELKEAIIAARRTQGKCQILVVIIPDKQSPLYGQVKNVTLSDPLALCQTQILLADKLNRANNTYYANVALKINSKIGGQNWVLSPQELPALCYNAPTMIVGLSISHAPPGKNSPSVVGLAHSTDRNFSRYSAIAMGQEARRNAINHEPLFVGALRQFQAESVGNVLPQRIVVYRKGVSEAEVPLLLFDEVPGIDRAAETVQPGYRPEITYLVANKQQSVRFFATKMGPHGFVGGDGRGNLLPGSVVDQDVTDPALYDFFLISHAGALGTSKPTHYTVLRDDINMAPDDLYDLTFKLCFLYTSTPKPVSKTAPLFYAERINLLARHQFQSDFVDSDAASVVSGGSGSAASSSTFREIRLPGMFFA</sequence>
<dbReference type="InterPro" id="IPR003100">
    <property type="entry name" value="PAZ_dom"/>
</dbReference>
<dbReference type="CDD" id="cd02846">
    <property type="entry name" value="PAZ_argonaute_like"/>
    <property type="match status" value="1"/>
</dbReference>
<dbReference type="InterPro" id="IPR036397">
    <property type="entry name" value="RNaseH_sf"/>
</dbReference>
<dbReference type="PROSITE" id="PS50822">
    <property type="entry name" value="PIWI"/>
    <property type="match status" value="1"/>
</dbReference>
<dbReference type="OrthoDB" id="10252740at2759"/>
<evidence type="ECO:0000313" key="5">
    <source>
        <dbReference type="Proteomes" id="UP000070544"/>
    </source>
</evidence>
<dbReference type="GO" id="GO:0003723">
    <property type="term" value="F:RNA binding"/>
    <property type="evidence" value="ECO:0007669"/>
    <property type="project" value="InterPro"/>
</dbReference>
<dbReference type="SUPFAM" id="SSF101690">
    <property type="entry name" value="PAZ domain"/>
    <property type="match status" value="1"/>
</dbReference>
<dbReference type="PROSITE" id="PS50821">
    <property type="entry name" value="PAZ"/>
    <property type="match status" value="1"/>
</dbReference>